<dbReference type="InterPro" id="IPR001680">
    <property type="entry name" value="WD40_rpt"/>
</dbReference>
<feature type="coiled-coil region" evidence="3">
    <location>
        <begin position="362"/>
        <end position="424"/>
    </location>
</feature>
<evidence type="ECO:0000256" key="1">
    <source>
        <dbReference type="ARBA" id="ARBA00004370"/>
    </source>
</evidence>
<sequence>MIKKRVAKSSSNQRGKEGANNTVLDESSVVINENDQRAISDLLSEKQAIVSVTSSSTKKSNTTTIDFLELYGSMHNEQILQENYKQQEDSTLKFQPREKRNTKQNATFSTSDLKKRKRNVQETPIIHEPTVTTVVVHVNDEDLTVDDVMTNQDQTEIPDDITIQAIKMKRKKIREGNNQENSTVSESEEYIPLEYMPDKPGLGFSNNSNYSIVMKNGDIVLHKNLDEGRLVRDDDFEDNIDEIINRDEEVFESWKESKIMFGKPNDDRNKGDQKESYGEIEMDDTESIEDEEKNKEITDFEMKQMRNAGLYLPENSSTIFTQNNLFKSSEEVEKEAMLKIEESRMLEESINRFDSKNDTKLIESFEIVEKQLLERMKELEISHSGCMKVVLDTNTDIEHCAKNLSQLNEDIDQYKEQYEYFQEMGRFTDNLSDLLDTKLPEIEIIESQILDIQERYYRQLFEKSFHGHASFITAYREDQYERAASFGGDGTVEITYDRFLQEVAILVEKMKTVFNDVDEDYYSLTLLKTRFEGWKSKYPSLYRDTYCSLCLQKMFSIFSRYELFTTGSPISFGEMKNIEGQLPSWSVSPLLCTSFSVFEFWKTLFNYGENNEIDEETILPEIIRKTIFPFIQHTLSKIYNPMDFTQTRNAIEIDGYHLEYRAKVKYLPKADILWKIFPSYSLLIVSLSNNSVLVFKISGYQLHSVQSGSSYEQEYIKQRTNNTSSFHEKLNISEYAELECEYGNIGGICASDKKTGIIIGTNTGGLLFTKTEFEKSKSKNFSQYIGSDFILQQLSSTSKKLVEQDDRLLSIKSLSYNTNNNIFAIVLELGAVLIIISEKTMDLQNLRTLRVIENLEAVCVQFNKANNLLAVGCKNSQVILFEIAKNNQLTERSRLSLAYRGFTYEELGSVASICFSPHDGLVVAVGFSKRGFAVFHISGICIMTTLPQFSEKEMQSILSQTNQTHVSKNKLIEPFGSGVRSLVWNSDGCHLVAVSNGTSTLADFTFCKSILSNNFAQSKNSKVVLQTSEKLLRFHMSSGTDFVNADWEPLEIPRSYLGFNYPIENVATSPDGNSLALSGRKGCIIYSGNVKKWRMFGNLEQEYCINCIGMVWIDNIVLAIVSRNDLGESELLLYPKHHLSDTTRLEKRIITNSNILFIDTTSVLLRITENQMKLVHLIFMYDESMTLHIYTCPIDYGNNNSISVSLTKLEVIDMSKFHSIPPKSMISVSCHSRCSINSSENTKLLSSTRLIFLHTNGDIGAFRLHGSRMELILERGVDGIWIDTEKSFGDNMVYFTFNGKMSRGGTDLSIVDLSQLPKLNHVKVKNIIPFDTEGVPIGMLKEFGVFLQISESVKQRICAPIEKKKSSTKISDLSPHRFSGREILFLENPLGFPHYEMQPKMYPYIHGLLLGFLIESSEEDHEKLVSFTKNLPAFQNSPMASFTANLEWMLHCALGSTDSSSYLSIEKLQEDHKFVKVDMRDSLQKVVNFLHHFSQFNGKLYYKLLITLLDIVVNCLRKTDIVHWDKIFKCLPQSPLAMFESFIHKKSVHSAANMLKILQHTEGIDQVLKFSYQVLTITLSQLEFELANDILRFINLIEEEKKAEDNTEMSEKEDNPIVESIISIQMRELMTSCDLFALLQLERSIKTVSLKKWLQDGEKLKSGKFPSTLIEDSPSWEEMFSKIHKSFNIPRANKSAVNNMLDTKQNEHLLNHEYFTTTQNLLYITTDLKNDLEHLLECFVEGETIGYALLIATLLCDVGVLSTILKENKDYRFNFLNMFKHKNK</sequence>
<feature type="transmembrane region" description="Helical" evidence="5">
    <location>
        <begin position="1745"/>
        <end position="1765"/>
    </location>
</feature>
<keyword evidence="8" id="KW-1185">Reference proteome</keyword>
<dbReference type="InParanoid" id="D2UXV3"/>
<dbReference type="OrthoDB" id="10254560at2759"/>
<dbReference type="InterPro" id="IPR036322">
    <property type="entry name" value="WD40_repeat_dom_sf"/>
</dbReference>
<keyword evidence="5" id="KW-0812">Transmembrane</keyword>
<dbReference type="InterPro" id="IPR040096">
    <property type="entry name" value="Ric1"/>
</dbReference>
<feature type="region of interest" description="Disordered" evidence="4">
    <location>
        <begin position="1"/>
        <end position="24"/>
    </location>
</feature>
<feature type="region of interest" description="Disordered" evidence="4">
    <location>
        <begin position="95"/>
        <end position="116"/>
    </location>
</feature>
<evidence type="ECO:0000256" key="2">
    <source>
        <dbReference type="ARBA" id="ARBA00023136"/>
    </source>
</evidence>
<keyword evidence="5" id="KW-1133">Transmembrane helix</keyword>
<evidence type="ECO:0000313" key="7">
    <source>
        <dbReference type="EMBL" id="EFC50694.1"/>
    </source>
</evidence>
<dbReference type="InterPro" id="IPR015943">
    <property type="entry name" value="WD40/YVTN_repeat-like_dom_sf"/>
</dbReference>
<dbReference type="GeneID" id="8863914"/>
<dbReference type="GO" id="GO:0034066">
    <property type="term" value="C:Ric1-Rgp1 guanyl-nucleotide exchange factor complex"/>
    <property type="evidence" value="ECO:0007669"/>
    <property type="project" value="InterPro"/>
</dbReference>
<dbReference type="STRING" id="5762.D2UXV3"/>
<evidence type="ECO:0000313" key="8">
    <source>
        <dbReference type="Proteomes" id="UP000006671"/>
    </source>
</evidence>
<proteinExistence type="predicted"/>
<dbReference type="SUPFAM" id="SSF50978">
    <property type="entry name" value="WD40 repeat-like"/>
    <property type="match status" value="1"/>
</dbReference>
<accession>D2UXV3</accession>
<organism evidence="8">
    <name type="scientific">Naegleria gruberi</name>
    <name type="common">Amoeba</name>
    <dbReference type="NCBI Taxonomy" id="5762"/>
    <lineage>
        <taxon>Eukaryota</taxon>
        <taxon>Discoba</taxon>
        <taxon>Heterolobosea</taxon>
        <taxon>Tetramitia</taxon>
        <taxon>Eutetramitia</taxon>
        <taxon>Vahlkampfiidae</taxon>
        <taxon>Naegleria</taxon>
    </lineage>
</organism>
<gene>
    <name evidence="7" type="ORF">NAEGRDRAFT_77716</name>
</gene>
<dbReference type="SMART" id="SM00320">
    <property type="entry name" value="WD40"/>
    <property type="match status" value="4"/>
</dbReference>
<dbReference type="PANTHER" id="PTHR22746:SF10">
    <property type="entry name" value="GUANINE NUCLEOTIDE EXCHANGE FACTOR SUBUNIT RIC1"/>
    <property type="match status" value="1"/>
</dbReference>
<dbReference type="Proteomes" id="UP000006671">
    <property type="component" value="Unassembled WGS sequence"/>
</dbReference>
<name>D2UXV3_NAEGR</name>
<dbReference type="Pfam" id="PF07064">
    <property type="entry name" value="RIC1"/>
    <property type="match status" value="1"/>
</dbReference>
<dbReference type="InterPro" id="IPR009771">
    <property type="entry name" value="RIC1_C"/>
</dbReference>
<keyword evidence="2 5" id="KW-0472">Membrane</keyword>
<dbReference type="OMA" id="HTEGIDQ"/>
<dbReference type="RefSeq" id="XP_002683438.1">
    <property type="nucleotide sequence ID" value="XM_002683392.1"/>
</dbReference>
<dbReference type="eggNOG" id="KOG2006">
    <property type="taxonomic scope" value="Eukaryota"/>
</dbReference>
<keyword evidence="3" id="KW-0175">Coiled coil</keyword>
<dbReference type="GO" id="GO:0005829">
    <property type="term" value="C:cytosol"/>
    <property type="evidence" value="ECO:0007669"/>
    <property type="project" value="TreeGrafter"/>
</dbReference>
<dbReference type="eggNOG" id="KOG2136">
    <property type="taxonomic scope" value="Eukaryota"/>
</dbReference>
<dbReference type="KEGG" id="ngr:NAEGRDRAFT_77716"/>
<reference evidence="7 8" key="1">
    <citation type="journal article" date="2010" name="Cell">
        <title>The genome of Naegleria gruberi illuminates early eukaryotic versatility.</title>
        <authorList>
            <person name="Fritz-Laylin L.K."/>
            <person name="Prochnik S.E."/>
            <person name="Ginger M.L."/>
            <person name="Dacks J.B."/>
            <person name="Carpenter M.L."/>
            <person name="Field M.C."/>
            <person name="Kuo A."/>
            <person name="Paredez A."/>
            <person name="Chapman J."/>
            <person name="Pham J."/>
            <person name="Shu S."/>
            <person name="Neupane R."/>
            <person name="Cipriano M."/>
            <person name="Mancuso J."/>
            <person name="Tu H."/>
            <person name="Salamov A."/>
            <person name="Lindquist E."/>
            <person name="Shapiro H."/>
            <person name="Lucas S."/>
            <person name="Grigoriev I.V."/>
            <person name="Cande W.Z."/>
            <person name="Fulton C."/>
            <person name="Rokhsar D.S."/>
            <person name="Dawson S.C."/>
        </authorList>
    </citation>
    <scope>NUCLEOTIDE SEQUENCE [LARGE SCALE GENOMIC DNA]</scope>
    <source>
        <strain evidence="7 8">NEG-M</strain>
    </source>
</reference>
<feature type="compositionally biased region" description="Polar residues" evidence="4">
    <location>
        <begin position="8"/>
        <end position="24"/>
    </location>
</feature>
<evidence type="ECO:0000259" key="6">
    <source>
        <dbReference type="Pfam" id="PF07064"/>
    </source>
</evidence>
<dbReference type="GO" id="GO:0042147">
    <property type="term" value="P:retrograde transport, endosome to Golgi"/>
    <property type="evidence" value="ECO:0007669"/>
    <property type="project" value="TreeGrafter"/>
</dbReference>
<evidence type="ECO:0000256" key="4">
    <source>
        <dbReference type="SAM" id="MobiDB-lite"/>
    </source>
</evidence>
<evidence type="ECO:0000256" key="5">
    <source>
        <dbReference type="SAM" id="Phobius"/>
    </source>
</evidence>
<evidence type="ECO:0000256" key="3">
    <source>
        <dbReference type="SAM" id="Coils"/>
    </source>
</evidence>
<dbReference type="VEuPathDB" id="AmoebaDB:NAEGRDRAFT_77716"/>
<dbReference type="Gene3D" id="2.130.10.10">
    <property type="entry name" value="YVTN repeat-like/Quinoprotein amine dehydrogenase"/>
    <property type="match status" value="1"/>
</dbReference>
<dbReference type="GO" id="GO:0000139">
    <property type="term" value="C:Golgi membrane"/>
    <property type="evidence" value="ECO:0007669"/>
    <property type="project" value="TreeGrafter"/>
</dbReference>
<feature type="domain" description="RIC1 C-terminal alpha solenoid region" evidence="6">
    <location>
        <begin position="1438"/>
        <end position="1607"/>
    </location>
</feature>
<comment type="subcellular location">
    <subcellularLocation>
        <location evidence="1">Membrane</location>
    </subcellularLocation>
</comment>
<protein>
    <submittedName>
        <fullName evidence="7">WD40 domain-containing protein</fullName>
    </submittedName>
</protein>
<dbReference type="GO" id="GO:0006886">
    <property type="term" value="P:intracellular protein transport"/>
    <property type="evidence" value="ECO:0007669"/>
    <property type="project" value="InterPro"/>
</dbReference>
<dbReference type="Pfam" id="PF25440">
    <property type="entry name" value="Beta-prop_RIC1_2nd"/>
    <property type="match status" value="1"/>
</dbReference>
<dbReference type="PANTHER" id="PTHR22746">
    <property type="entry name" value="RAB6A-GEF COMPLEX PARTNER PROTEIN 1"/>
    <property type="match status" value="1"/>
</dbReference>
<dbReference type="EMBL" id="GG738845">
    <property type="protein sequence ID" value="EFC50694.1"/>
    <property type="molecule type" value="Genomic_DNA"/>
</dbReference>